<reference evidence="2 3" key="1">
    <citation type="submission" date="2022-09" db="EMBL/GenBank/DDBJ databases">
        <authorList>
            <person name="Kop L."/>
        </authorList>
    </citation>
    <scope>NUCLEOTIDE SEQUENCE [LARGE SCALE GENOMIC DNA]</scope>
    <source>
        <strain evidence="2 3">347</strain>
    </source>
</reference>
<feature type="transmembrane region" description="Helical" evidence="1">
    <location>
        <begin position="147"/>
        <end position="167"/>
    </location>
</feature>
<evidence type="ECO:0000313" key="2">
    <source>
        <dbReference type="EMBL" id="CAI2717111.1"/>
    </source>
</evidence>
<keyword evidence="1" id="KW-0472">Membrane</keyword>
<dbReference type="PANTHER" id="PTHR34219:SF3">
    <property type="entry name" value="BLL7967 PROTEIN"/>
    <property type="match status" value="1"/>
</dbReference>
<dbReference type="Proteomes" id="UP001157733">
    <property type="component" value="Chromosome"/>
</dbReference>
<dbReference type="Pfam" id="PF03929">
    <property type="entry name" value="PepSY_TM"/>
    <property type="match status" value="1"/>
</dbReference>
<dbReference type="InterPro" id="IPR005625">
    <property type="entry name" value="PepSY-ass_TM"/>
</dbReference>
<keyword evidence="1" id="KW-0812">Transmembrane</keyword>
<sequence length="382" mass="41997">MKTSPASSQRLRQWVRRVHLVLAFSVGLVMVVSGLSGSLLVYHKEIDHALNSDLWRVEPGGGPHRIDASLDAVRQAHPNALIGLVRLPRAPQHSMEVWIREAGGIHKVYVNPYTASLLGMRGDHDGLMGTLHDLHVHLLAGETGETVMGAIGLVALVLLGTGLYLWWPRGGRWSGAFRIGWQETGVRKAFRLHRFIGIVSIGFLVFSIATGAGMVFHKAVNVALESVLGGPMRTLPPNLTAPVNNSLSAEQLMARGQSILPEATLTFLRLPRTPDAPFVLRMRFDENPHPNGSTYLALHPETGDAMMVHSYRQASSGQVASDLKYPLHIGRFWGESGRIFTVAVGLSPALLFISGFLFWRRRRSRPSQKMRPPPLPDPQISS</sequence>
<feature type="transmembrane region" description="Helical" evidence="1">
    <location>
        <begin position="20"/>
        <end position="42"/>
    </location>
</feature>
<protein>
    <submittedName>
        <fullName evidence="2">PepSY-associated TM helix domain protein</fullName>
    </submittedName>
</protein>
<dbReference type="EMBL" id="OX336137">
    <property type="protein sequence ID" value="CAI2717111.1"/>
    <property type="molecule type" value="Genomic_DNA"/>
</dbReference>
<feature type="transmembrane region" description="Helical" evidence="1">
    <location>
        <begin position="339"/>
        <end position="359"/>
    </location>
</feature>
<accession>A0ABN8VV45</accession>
<gene>
    <name evidence="2" type="ORF">NSPWAT_0252</name>
</gene>
<name>A0ABN8VV45_9BACT</name>
<keyword evidence="1" id="KW-1133">Transmembrane helix</keyword>
<organism evidence="2 3">
    <name type="scientific">Nitrospina watsonii</name>
    <dbReference type="NCBI Taxonomy" id="1323948"/>
    <lineage>
        <taxon>Bacteria</taxon>
        <taxon>Pseudomonadati</taxon>
        <taxon>Nitrospinota/Tectimicrobiota group</taxon>
        <taxon>Nitrospinota</taxon>
        <taxon>Nitrospinia</taxon>
        <taxon>Nitrospinales</taxon>
        <taxon>Nitrospinaceae</taxon>
        <taxon>Nitrospina</taxon>
    </lineage>
</organism>
<dbReference type="PANTHER" id="PTHR34219">
    <property type="entry name" value="IRON-REGULATED INNER MEMBRANE PROTEIN-RELATED"/>
    <property type="match status" value="1"/>
</dbReference>
<evidence type="ECO:0000256" key="1">
    <source>
        <dbReference type="SAM" id="Phobius"/>
    </source>
</evidence>
<proteinExistence type="predicted"/>
<evidence type="ECO:0000313" key="3">
    <source>
        <dbReference type="Proteomes" id="UP001157733"/>
    </source>
</evidence>
<keyword evidence="3" id="KW-1185">Reference proteome</keyword>
<dbReference type="RefSeq" id="WP_282010076.1">
    <property type="nucleotide sequence ID" value="NZ_OX336137.1"/>
</dbReference>
<feature type="transmembrane region" description="Helical" evidence="1">
    <location>
        <begin position="195"/>
        <end position="216"/>
    </location>
</feature>